<dbReference type="AlphaFoldDB" id="A0A1G7JU01"/>
<keyword evidence="2" id="KW-1185">Reference proteome</keyword>
<dbReference type="OrthoDB" id="1263739at2"/>
<dbReference type="STRING" id="1391627.SAMN05216464_115115"/>
<evidence type="ECO:0000313" key="2">
    <source>
        <dbReference type="Proteomes" id="UP000199072"/>
    </source>
</evidence>
<reference evidence="1 2" key="1">
    <citation type="submission" date="2016-10" db="EMBL/GenBank/DDBJ databases">
        <authorList>
            <person name="de Groot N.N."/>
        </authorList>
    </citation>
    <scope>NUCLEOTIDE SEQUENCE [LARGE SCALE GENOMIC DNA]</scope>
    <source>
        <strain evidence="1 2">47C3B</strain>
    </source>
</reference>
<accession>A0A1G7JU01</accession>
<protein>
    <submittedName>
        <fullName evidence="1">Uncharacterized protein</fullName>
    </submittedName>
</protein>
<evidence type="ECO:0000313" key="1">
    <source>
        <dbReference type="EMBL" id="SDF28396.1"/>
    </source>
</evidence>
<dbReference type="EMBL" id="FNAI01000015">
    <property type="protein sequence ID" value="SDF28396.1"/>
    <property type="molecule type" value="Genomic_DNA"/>
</dbReference>
<organism evidence="1 2">
    <name type="scientific">Mucilaginibacter pineti</name>
    <dbReference type="NCBI Taxonomy" id="1391627"/>
    <lineage>
        <taxon>Bacteria</taxon>
        <taxon>Pseudomonadati</taxon>
        <taxon>Bacteroidota</taxon>
        <taxon>Sphingobacteriia</taxon>
        <taxon>Sphingobacteriales</taxon>
        <taxon>Sphingobacteriaceae</taxon>
        <taxon>Mucilaginibacter</taxon>
    </lineage>
</organism>
<name>A0A1G7JU01_9SPHI</name>
<gene>
    <name evidence="1" type="ORF">SAMN05216464_115115</name>
</gene>
<dbReference type="RefSeq" id="WP_091154312.1">
    <property type="nucleotide sequence ID" value="NZ_FNAI01000015.1"/>
</dbReference>
<dbReference type="Proteomes" id="UP000199072">
    <property type="component" value="Unassembled WGS sequence"/>
</dbReference>
<proteinExistence type="predicted"/>
<sequence length="82" mass="9562">MIEEEVCFQIEYKECPASVTEHSIKDSRVFHIEFSDSRKPLTITVGQDRKEVKFWTSIPEGRQQEAEEVGKLIAIHIRSKKN</sequence>